<feature type="DNA-binding region" description="H-T-H motif" evidence="2">
    <location>
        <begin position="29"/>
        <end position="48"/>
    </location>
</feature>
<keyword evidence="1 2" id="KW-0238">DNA-binding</keyword>
<dbReference type="Pfam" id="PF00440">
    <property type="entry name" value="TetR_N"/>
    <property type="match status" value="1"/>
</dbReference>
<dbReference type="GO" id="GO:0003677">
    <property type="term" value="F:DNA binding"/>
    <property type="evidence" value="ECO:0007669"/>
    <property type="project" value="UniProtKB-UniRule"/>
</dbReference>
<gene>
    <name evidence="4" type="ORF">HNR30_003467</name>
</gene>
<dbReference type="Gene3D" id="1.10.357.10">
    <property type="entry name" value="Tetracycline Repressor, domain 2"/>
    <property type="match status" value="1"/>
</dbReference>
<dbReference type="RefSeq" id="WP_181610846.1">
    <property type="nucleotide sequence ID" value="NZ_BAABAM010000002.1"/>
</dbReference>
<dbReference type="Proteomes" id="UP000530928">
    <property type="component" value="Unassembled WGS sequence"/>
</dbReference>
<dbReference type="PROSITE" id="PS50977">
    <property type="entry name" value="HTH_TETR_2"/>
    <property type="match status" value="1"/>
</dbReference>
<dbReference type="InterPro" id="IPR009057">
    <property type="entry name" value="Homeodomain-like_sf"/>
</dbReference>
<evidence type="ECO:0000256" key="2">
    <source>
        <dbReference type="PROSITE-ProRule" id="PRU00335"/>
    </source>
</evidence>
<protein>
    <submittedName>
        <fullName evidence="4">AcrR family transcriptional regulator</fullName>
    </submittedName>
</protein>
<accession>A0A7W0CJ57</accession>
<dbReference type="EMBL" id="JACDUR010000003">
    <property type="protein sequence ID" value="MBA2892126.1"/>
    <property type="molecule type" value="Genomic_DNA"/>
</dbReference>
<proteinExistence type="predicted"/>
<evidence type="ECO:0000256" key="1">
    <source>
        <dbReference type="ARBA" id="ARBA00023125"/>
    </source>
</evidence>
<feature type="domain" description="HTH tetR-type" evidence="3">
    <location>
        <begin position="6"/>
        <end position="66"/>
    </location>
</feature>
<evidence type="ECO:0000259" key="3">
    <source>
        <dbReference type="PROSITE" id="PS50977"/>
    </source>
</evidence>
<dbReference type="SUPFAM" id="SSF46689">
    <property type="entry name" value="Homeodomain-like"/>
    <property type="match status" value="1"/>
</dbReference>
<organism evidence="4 5">
    <name type="scientific">Nonomuraea soli</name>
    <dbReference type="NCBI Taxonomy" id="1032476"/>
    <lineage>
        <taxon>Bacteria</taxon>
        <taxon>Bacillati</taxon>
        <taxon>Actinomycetota</taxon>
        <taxon>Actinomycetes</taxon>
        <taxon>Streptosporangiales</taxon>
        <taxon>Streptosporangiaceae</taxon>
        <taxon>Nonomuraea</taxon>
    </lineage>
</organism>
<keyword evidence="5" id="KW-1185">Reference proteome</keyword>
<reference evidence="4 5" key="1">
    <citation type="submission" date="2020-07" db="EMBL/GenBank/DDBJ databases">
        <title>Genomic Encyclopedia of Type Strains, Phase IV (KMG-IV): sequencing the most valuable type-strain genomes for metagenomic binning, comparative biology and taxonomic classification.</title>
        <authorList>
            <person name="Goeker M."/>
        </authorList>
    </citation>
    <scope>NUCLEOTIDE SEQUENCE [LARGE SCALE GENOMIC DNA]</scope>
    <source>
        <strain evidence="4 5">DSM 45533</strain>
    </source>
</reference>
<sequence>MARTKTLSDDEVLDSALALVHEGGVGELTFAALAGRCGLSAATLVQRFANKKVLVQRTLLHAWDRLDALTRDLAATAPHTPAGAIELLVGLSGQYEGVEAYGEGLLLLREDVRDPALRARGVAWEEELTAALDARLAGDGAGSALAAQWQGSLTWWAFRADRPLGEYLTERLGAFLAMVGEGDLP</sequence>
<name>A0A7W0CJ57_9ACTN</name>
<dbReference type="AlphaFoldDB" id="A0A7W0CJ57"/>
<comment type="caution">
    <text evidence="4">The sequence shown here is derived from an EMBL/GenBank/DDBJ whole genome shotgun (WGS) entry which is preliminary data.</text>
</comment>
<evidence type="ECO:0000313" key="4">
    <source>
        <dbReference type="EMBL" id="MBA2892126.1"/>
    </source>
</evidence>
<evidence type="ECO:0000313" key="5">
    <source>
        <dbReference type="Proteomes" id="UP000530928"/>
    </source>
</evidence>
<dbReference type="InterPro" id="IPR001647">
    <property type="entry name" value="HTH_TetR"/>
</dbReference>